<dbReference type="EMBL" id="CP026304">
    <property type="protein sequence ID" value="AVZ70910.1"/>
    <property type="molecule type" value="Genomic_DNA"/>
</dbReference>
<dbReference type="Gene3D" id="3.30.9.10">
    <property type="entry name" value="D-Amino Acid Oxidase, subunit A, domain 2"/>
    <property type="match status" value="1"/>
</dbReference>
<proteinExistence type="predicted"/>
<dbReference type="AlphaFoldDB" id="A0A2R4SVL3"/>
<protein>
    <recommendedName>
        <fullName evidence="1">FAD dependent oxidoreductase domain-containing protein</fullName>
    </recommendedName>
</protein>
<gene>
    <name evidence="2" type="ORF">SLUN_00125</name>
</gene>
<accession>A0A2R4SVL3</accession>
<evidence type="ECO:0000313" key="2">
    <source>
        <dbReference type="EMBL" id="AVZ70910.1"/>
    </source>
</evidence>
<keyword evidence="3" id="KW-1185">Reference proteome</keyword>
<dbReference type="KEGG" id="slk:SLUN_00125"/>
<sequence>MVELDVLIIGGGAQGLWLLNDLTKRNYRAALLEHGELGGGQTCHSHGLIHRGHYYDDKDMMIVLNAAAQFWEAFVDEKGIDKLNTERAVAGFGPGAAVIKYTYFWRAAGLRFDEAKQVPPVMEGGKARKLFETHEFSLDASEIVAGLARDVDHAAYKLDDSEDALKFVPNGNVIERVEALLCGEQIEFRPRMVVFTAGVGNYGLLARLGADTNPRPAGTPVQACRKNHMLVLRGSNLPMLTAVFPIEGGLRGVFLCSRTDPATKKHVWLVSDHRSTAFPMTTSGTSTTDASPSEDWVKPMLVSLQATTPQLFANGTADDLEVAVYTGLTSERSFGVGEHMNDLYIDPLGFENLLAIWPTKLTMTPFASNVALRFIRPKVPEPSGRWPTVDRPITTSGPAVAEELWRRTRTANPHECKTDWLPYREFLDRWHANGQGNIS</sequence>
<evidence type="ECO:0000259" key="1">
    <source>
        <dbReference type="Pfam" id="PF01266"/>
    </source>
</evidence>
<dbReference type="Proteomes" id="UP000244201">
    <property type="component" value="Chromosome"/>
</dbReference>
<dbReference type="Pfam" id="PF01266">
    <property type="entry name" value="DAO"/>
    <property type="match status" value="1"/>
</dbReference>
<feature type="domain" description="FAD dependent oxidoreductase" evidence="1">
    <location>
        <begin position="5"/>
        <end position="344"/>
    </location>
</feature>
<dbReference type="InterPro" id="IPR006076">
    <property type="entry name" value="FAD-dep_OxRdtase"/>
</dbReference>
<dbReference type="InterPro" id="IPR036188">
    <property type="entry name" value="FAD/NAD-bd_sf"/>
</dbReference>
<organism evidence="2 3">
    <name type="scientific">Streptomyces lunaelactis</name>
    <dbReference type="NCBI Taxonomy" id="1535768"/>
    <lineage>
        <taxon>Bacteria</taxon>
        <taxon>Bacillati</taxon>
        <taxon>Actinomycetota</taxon>
        <taxon>Actinomycetes</taxon>
        <taxon>Kitasatosporales</taxon>
        <taxon>Streptomycetaceae</taxon>
        <taxon>Streptomyces</taxon>
    </lineage>
</organism>
<dbReference type="GeneID" id="55653707"/>
<reference evidence="2 3" key="1">
    <citation type="submission" date="2018-01" db="EMBL/GenBank/DDBJ databases">
        <title>Complete genome sequence of Streptomyces lunaelactis MM109T, a Ferroverdin A producer isolated from cave moonmilk deposits.</title>
        <authorList>
            <person name="Naome A."/>
            <person name="Martinet L."/>
            <person name="Maciejewska M."/>
            <person name="Anderssen S."/>
            <person name="Adam D."/>
            <person name="Tenconi E."/>
            <person name="Deflandre B."/>
            <person name="Arguelles-Arias A."/>
            <person name="Calusinska M."/>
            <person name="Copieters W."/>
            <person name="Karim L."/>
            <person name="Hanikenne M."/>
            <person name="Baurain D."/>
            <person name="van Wezel G."/>
            <person name="Smargiasso N."/>
            <person name="de Pauw E."/>
            <person name="Delfosse P."/>
            <person name="Rigali S."/>
        </authorList>
    </citation>
    <scope>NUCLEOTIDE SEQUENCE [LARGE SCALE GENOMIC DNA]</scope>
    <source>
        <strain evidence="2 3">MM109</strain>
    </source>
</reference>
<dbReference type="SUPFAM" id="SSF51905">
    <property type="entry name" value="FAD/NAD(P)-binding domain"/>
    <property type="match status" value="1"/>
</dbReference>
<evidence type="ECO:0000313" key="3">
    <source>
        <dbReference type="Proteomes" id="UP000244201"/>
    </source>
</evidence>
<dbReference type="OrthoDB" id="9766796at2"/>
<dbReference type="Gene3D" id="3.50.50.60">
    <property type="entry name" value="FAD/NAD(P)-binding domain"/>
    <property type="match status" value="1"/>
</dbReference>
<dbReference type="RefSeq" id="WP_108146605.1">
    <property type="nucleotide sequence ID" value="NZ_CP026304.1"/>
</dbReference>
<name>A0A2R4SVL3_9ACTN</name>